<dbReference type="eggNOG" id="ENOG5032FW0">
    <property type="taxonomic scope" value="Bacteria"/>
</dbReference>
<keyword evidence="1" id="KW-0732">Signal</keyword>
<dbReference type="AlphaFoldDB" id="B8HBV2"/>
<dbReference type="EMBL" id="CP001341">
    <property type="protein sequence ID" value="ACL38662.1"/>
    <property type="molecule type" value="Genomic_DNA"/>
</dbReference>
<evidence type="ECO:0000256" key="1">
    <source>
        <dbReference type="SAM" id="SignalP"/>
    </source>
</evidence>
<proteinExistence type="predicted"/>
<dbReference type="InterPro" id="IPR047900">
    <property type="entry name" value="Choice_anch_G"/>
</dbReference>
<organism evidence="2 3">
    <name type="scientific">Pseudarthrobacter chlorophenolicus (strain ATCC 700700 / DSM 12829 / CIP 107037 / JCM 12360 / KCTC 9906 / NCIMB 13794 / A6)</name>
    <name type="common">Arthrobacter chlorophenolicus</name>
    <dbReference type="NCBI Taxonomy" id="452863"/>
    <lineage>
        <taxon>Bacteria</taxon>
        <taxon>Bacillati</taxon>
        <taxon>Actinomycetota</taxon>
        <taxon>Actinomycetes</taxon>
        <taxon>Micrococcales</taxon>
        <taxon>Micrococcaceae</taxon>
        <taxon>Pseudarthrobacter</taxon>
    </lineage>
</organism>
<evidence type="ECO:0000313" key="2">
    <source>
        <dbReference type="EMBL" id="ACL38662.1"/>
    </source>
</evidence>
<dbReference type="STRING" id="452863.Achl_0665"/>
<reference evidence="2" key="1">
    <citation type="submission" date="2009-01" db="EMBL/GenBank/DDBJ databases">
        <title>Complete sequence of chromosome of Arthrobacter chlorophenolicus A6.</title>
        <authorList>
            <consortium name="US DOE Joint Genome Institute"/>
            <person name="Lucas S."/>
            <person name="Copeland A."/>
            <person name="Lapidus A."/>
            <person name="Glavina del Rio T."/>
            <person name="Tice H."/>
            <person name="Bruce D."/>
            <person name="Goodwin L."/>
            <person name="Pitluck S."/>
            <person name="Goltsman E."/>
            <person name="Clum A."/>
            <person name="Larimer F."/>
            <person name="Land M."/>
            <person name="Hauser L."/>
            <person name="Kyrpides N."/>
            <person name="Mikhailova N."/>
            <person name="Jansson J."/>
            <person name="Richardson P."/>
        </authorList>
    </citation>
    <scope>NUCLEOTIDE SEQUENCE [LARGE SCALE GENOMIC DNA]</scope>
    <source>
        <strain evidence="2">A6</strain>
    </source>
</reference>
<gene>
    <name evidence="2" type="ordered locus">Achl_0665</name>
</gene>
<dbReference type="NCBIfam" id="NF033766">
    <property type="entry name" value="choice_anch_G"/>
    <property type="match status" value="1"/>
</dbReference>
<evidence type="ECO:0000313" key="3">
    <source>
        <dbReference type="Proteomes" id="UP000002505"/>
    </source>
</evidence>
<dbReference type="OrthoDB" id="4946241at2"/>
<keyword evidence="3" id="KW-1185">Reference proteome</keyword>
<name>B8HBV2_PSECP</name>
<dbReference type="KEGG" id="ach:Achl_0665"/>
<sequence length="581" mass="57902">MKTLLKRTLKDITGRPRRTLLVAAVAAVSLTATTTVTTAAWVDNEWAGGSVGVGSPGDCSTNTLFSGVASARQLSGTVLGTDLNSIAGVDGLIVTNTDGVASPQPLSATAVTAMPDAFVSKLPVTALGNELLTAGLTLGAPVDGLGAYTQWAQAQDSGHARAAAGLVTDQSGAVQVGPSATERREGPSAAKITLGEILPASLAGVTLDVGAVASSASVQGCEMVNGWPTLAADPLDERDYGIASLDLNAAIPAVGALSAGASGAVRDVPAQVNALLGTGGLTTGISSGIAALINPVLGGLELGSVSTVATMSAPDLTGVSMLMTESLTDGVVTINLGAAPGQPAVRVNVASLTGSITGLNGMGPNHPVVLDSAVVTALNDRITSLLNAWKTRVVEKLSAALRSVTLSATTNISLKLLGANVASISVKAGPSSLGQYLDGKAVAPSVTPEVLGLDLGGTVAGLLAPITSALRTDTNQVVKSVVEATIFNTGLIPAVSANIQQLSTPAVNAVGSVLTAVGALVSIHVNVQPDKPWLGERPKDVSANPGEYKVSAIRVGLIYEPELLSLSLGTSAAGPVNYRPS</sequence>
<dbReference type="Proteomes" id="UP000002505">
    <property type="component" value="Chromosome"/>
</dbReference>
<evidence type="ECO:0008006" key="4">
    <source>
        <dbReference type="Google" id="ProtNLM"/>
    </source>
</evidence>
<dbReference type="HOGENOM" id="CLU_034187_0_0_11"/>
<protein>
    <recommendedName>
        <fullName evidence="4">Choice-of-anchor G family protein</fullName>
    </recommendedName>
</protein>
<accession>B8HBV2</accession>
<feature type="chain" id="PRO_5002870795" description="Choice-of-anchor G family protein" evidence="1">
    <location>
        <begin position="40"/>
        <end position="581"/>
    </location>
</feature>
<feature type="signal peptide" evidence="1">
    <location>
        <begin position="1"/>
        <end position="39"/>
    </location>
</feature>